<dbReference type="EMBL" id="JAUSUD010000005">
    <property type="protein sequence ID" value="MDQ0230290.1"/>
    <property type="molecule type" value="Genomic_DNA"/>
</dbReference>
<evidence type="ECO:0000256" key="1">
    <source>
        <dbReference type="SAM" id="Phobius"/>
    </source>
</evidence>
<keyword evidence="3" id="KW-1185">Reference proteome</keyword>
<accession>A0ABT9ZDE8</accession>
<evidence type="ECO:0000313" key="2">
    <source>
        <dbReference type="EMBL" id="MDQ0230290.1"/>
    </source>
</evidence>
<organism evidence="2 3">
    <name type="scientific">Metabacillus malikii</name>
    <dbReference type="NCBI Taxonomy" id="1504265"/>
    <lineage>
        <taxon>Bacteria</taxon>
        <taxon>Bacillati</taxon>
        <taxon>Bacillota</taxon>
        <taxon>Bacilli</taxon>
        <taxon>Bacillales</taxon>
        <taxon>Bacillaceae</taxon>
        <taxon>Metabacillus</taxon>
    </lineage>
</organism>
<keyword evidence="1" id="KW-0812">Transmembrane</keyword>
<sequence>MKEFEIKKIIVPIIVAISLFAGFYFGYEYVTEPKIVDGVVSKNIDDEGNPTEITKTFSPEDSVHFSAKQNRFWIKKAQIVWYKGEIKTENRLFVEKEVSVNEAGYFSTKLADLEGLEEGRYGVTIYVDGKEVMETKAVFDVKQ</sequence>
<keyword evidence="1" id="KW-1133">Transmembrane helix</keyword>
<proteinExistence type="predicted"/>
<dbReference type="Proteomes" id="UP001234495">
    <property type="component" value="Unassembled WGS sequence"/>
</dbReference>
<protein>
    <submittedName>
        <fullName evidence="2">Uncharacterized protein</fullName>
    </submittedName>
</protein>
<keyword evidence="1" id="KW-0472">Membrane</keyword>
<gene>
    <name evidence="2" type="ORF">J2S19_001544</name>
</gene>
<dbReference type="RefSeq" id="WP_307339342.1">
    <property type="nucleotide sequence ID" value="NZ_JAUSUD010000005.1"/>
</dbReference>
<reference evidence="2 3" key="1">
    <citation type="submission" date="2023-07" db="EMBL/GenBank/DDBJ databases">
        <title>Genomic Encyclopedia of Type Strains, Phase IV (KMG-IV): sequencing the most valuable type-strain genomes for metagenomic binning, comparative biology and taxonomic classification.</title>
        <authorList>
            <person name="Goeker M."/>
        </authorList>
    </citation>
    <scope>NUCLEOTIDE SEQUENCE [LARGE SCALE GENOMIC DNA]</scope>
    <source>
        <strain evidence="2 3">DSM 29005</strain>
    </source>
</reference>
<comment type="caution">
    <text evidence="2">The sequence shown here is derived from an EMBL/GenBank/DDBJ whole genome shotgun (WGS) entry which is preliminary data.</text>
</comment>
<name>A0ABT9ZDE8_9BACI</name>
<evidence type="ECO:0000313" key="3">
    <source>
        <dbReference type="Proteomes" id="UP001234495"/>
    </source>
</evidence>
<feature type="transmembrane region" description="Helical" evidence="1">
    <location>
        <begin position="9"/>
        <end position="27"/>
    </location>
</feature>